<organism evidence="1 2">
    <name type="scientific">Pseudomonas syringae pv. actinidiae</name>
    <dbReference type="NCBI Taxonomy" id="103796"/>
    <lineage>
        <taxon>Bacteria</taxon>
        <taxon>Pseudomonadati</taxon>
        <taxon>Pseudomonadota</taxon>
        <taxon>Gammaproteobacteria</taxon>
        <taxon>Pseudomonadales</taxon>
        <taxon>Pseudomonadaceae</taxon>
        <taxon>Pseudomonas</taxon>
        <taxon>Pseudomonas syringae</taxon>
    </lineage>
</organism>
<evidence type="ECO:0000313" key="1">
    <source>
        <dbReference type="EMBL" id="GBH15241.1"/>
    </source>
</evidence>
<name>A0AAN4TJC7_PSESF</name>
<gene>
    <name evidence="1" type="ORF">KPSA3_01164</name>
</gene>
<accession>A0AAN4TJC7</accession>
<dbReference type="EMBL" id="BGKA01000037">
    <property type="protein sequence ID" value="GBH15241.1"/>
    <property type="molecule type" value="Genomic_DNA"/>
</dbReference>
<protein>
    <submittedName>
        <fullName evidence="1">Uncharacterized protein</fullName>
    </submittedName>
</protein>
<comment type="caution">
    <text evidence="1">The sequence shown here is derived from an EMBL/GenBank/DDBJ whole genome shotgun (WGS) entry which is preliminary data.</text>
</comment>
<sequence length="117" mass="12728">MQVGQRQGQRTFNARIGFAGDALGQQIQLRRAGAFLQLQGGCKTQPGVGCQQLVAGQRGIDQAAQPVVQAQFARFIRGWSVVSRSRSRRRIRIHCHVFVVVFDPRALAAVSGNTAIA</sequence>
<proteinExistence type="predicted"/>
<reference evidence="1 2" key="1">
    <citation type="submission" date="2018-04" db="EMBL/GenBank/DDBJ databases">
        <title>Draft genome sequence of Pseudomonas syringae pv. actinidiae biovar 3 strains isolated from kiwifruit in Kagawa prefecture.</title>
        <authorList>
            <person name="Tabuchi M."/>
            <person name="Saito M."/>
            <person name="Fujiwara S."/>
            <person name="Sasa N."/>
            <person name="Akimitsu K."/>
            <person name="Gomi K."/>
            <person name="Konishi-Sugita S."/>
            <person name="Hamano K."/>
            <person name="Kataoka I."/>
        </authorList>
    </citation>
    <scope>NUCLEOTIDE SEQUENCE [LARGE SCALE GENOMIC DNA]</scope>
    <source>
        <strain evidence="1 2">MAFF212211</strain>
    </source>
</reference>
<dbReference type="Proteomes" id="UP000248291">
    <property type="component" value="Unassembled WGS sequence"/>
</dbReference>
<evidence type="ECO:0000313" key="2">
    <source>
        <dbReference type="Proteomes" id="UP000248291"/>
    </source>
</evidence>
<dbReference type="AlphaFoldDB" id="A0AAN4TJC7"/>